<feature type="domain" description="SSD" evidence="7">
    <location>
        <begin position="275"/>
        <end position="400"/>
    </location>
</feature>
<feature type="transmembrane region" description="Helical" evidence="6">
    <location>
        <begin position="441"/>
        <end position="459"/>
    </location>
</feature>
<dbReference type="AlphaFoldDB" id="O58025"/>
<gene>
    <name evidence="8" type="ordered locus">PH0287</name>
</gene>
<dbReference type="PIR" id="H71453">
    <property type="entry name" value="H71453"/>
</dbReference>
<feature type="transmembrane region" description="Helical" evidence="6">
    <location>
        <begin position="275"/>
        <end position="295"/>
    </location>
</feature>
<feature type="transmembrane region" description="Helical" evidence="6">
    <location>
        <begin position="627"/>
        <end position="646"/>
    </location>
</feature>
<keyword evidence="2" id="KW-1003">Cell membrane</keyword>
<dbReference type="Pfam" id="PF03176">
    <property type="entry name" value="MMPL"/>
    <property type="match status" value="2"/>
</dbReference>
<sequence>MFAKVSMIIFLASLIPIFVHHNVFKFQNYKTFGNFRKLGEIMLRKIARIIVVYRHSLAVITIFLLILSGYGITKLKFESDLSKQLPEDLEAVKNYFTLQNEFGGSGSALIYVKIKSPDKVADIRDPTVIKAMYSLEQRLKDKEYVTDTFSIADLAVQILGRLPNNIEEVKFVLNMLPEDARNGLVSRDYSSTIIIVSLNREKNQRALVRVYNEIKNEIEKSNFPEGVEVVLTGDLGITYKILEMLQNDMNRTMAVAGIIVIILLLYFYKSPIRMLVPLIPLIFGVTMTLGFMGLLGIPLDIATSTVGAMIIGMGIDYGVHVTNRYYEERNKGRSPEEAAEEAISETGKALLGAALTTIAGFLALSLSILPSLKRLSISLVMGLGLAAVNAVIVTPALAILEEEFRTKILGKKGEIISIGGEEGKLGFIFSRLGLFIKRSPWLALLIAVMISGVSLYGATKITTEVRLEKMIPMDMPEIQALTDIRSEFGGQDEITILIKADDVRDPEIVRSILRFEREVKADSYINNVFESESIADVVIEKYGYIPEDKEKIAKALEGSSLVSSDYSLTIVKLKGNFMGVTQEDFNKIMEYFEEELKRANFPPGVKAELAGESYLNYVLDNLVNEELGKISTIGTIIVVLIVFAIFRRPTVAVAMIMPMFLGALWTIGYMGLAGIPFSQTLAGVVSMIVGLGVDYGMHITHRFLEELKEGNKTPIITAMESVGPGILIGALTTAGGFLALLTGRLTAIHDFGKVLAVGIFSSMLAAYLVTPAILQLEFGRKIKEVKE</sequence>
<dbReference type="EMBL" id="BA000001">
    <property type="protein sequence ID" value="BAA29359.1"/>
    <property type="molecule type" value="Genomic_DNA"/>
</dbReference>
<evidence type="ECO:0000256" key="6">
    <source>
        <dbReference type="SAM" id="Phobius"/>
    </source>
</evidence>
<dbReference type="Proteomes" id="UP000000752">
    <property type="component" value="Chromosome"/>
</dbReference>
<feature type="transmembrane region" description="Helical" evidence="6">
    <location>
        <begin position="301"/>
        <end position="319"/>
    </location>
</feature>
<evidence type="ECO:0000313" key="9">
    <source>
        <dbReference type="Proteomes" id="UP000000752"/>
    </source>
</evidence>
<feature type="transmembrane region" description="Helical" evidence="6">
    <location>
        <begin position="721"/>
        <end position="742"/>
    </location>
</feature>
<dbReference type="InterPro" id="IPR050545">
    <property type="entry name" value="Mycobact_MmpL"/>
</dbReference>
<protein>
    <recommendedName>
        <fullName evidence="7">SSD domain-containing protein</fullName>
    </recommendedName>
</protein>
<feature type="transmembrane region" description="Helical" evidence="6">
    <location>
        <begin position="653"/>
        <end position="675"/>
    </location>
</feature>
<feature type="transmembrane region" description="Helical" evidence="6">
    <location>
        <begin position="249"/>
        <end position="268"/>
    </location>
</feature>
<feature type="transmembrane region" description="Helical" evidence="6">
    <location>
        <begin position="375"/>
        <end position="400"/>
    </location>
</feature>
<name>O58025_PYRHO</name>
<feature type="transmembrane region" description="Helical" evidence="6">
    <location>
        <begin position="681"/>
        <end position="700"/>
    </location>
</feature>
<evidence type="ECO:0000313" key="8">
    <source>
        <dbReference type="EMBL" id="BAA29359.1"/>
    </source>
</evidence>
<dbReference type="SUPFAM" id="SSF46458">
    <property type="entry name" value="Globin-like"/>
    <property type="match status" value="1"/>
</dbReference>
<evidence type="ECO:0000256" key="4">
    <source>
        <dbReference type="ARBA" id="ARBA00022989"/>
    </source>
</evidence>
<dbReference type="KEGG" id="pho:PH0287"/>
<feature type="transmembrane region" description="Helical" evidence="6">
    <location>
        <begin position="349"/>
        <end position="369"/>
    </location>
</feature>
<feature type="transmembrane region" description="Helical" evidence="6">
    <location>
        <begin position="6"/>
        <end position="24"/>
    </location>
</feature>
<dbReference type="PANTHER" id="PTHR33406">
    <property type="entry name" value="MEMBRANE PROTEIN MJ1562-RELATED"/>
    <property type="match status" value="1"/>
</dbReference>
<dbReference type="PANTHER" id="PTHR33406:SF13">
    <property type="entry name" value="MEMBRANE PROTEIN YDFJ"/>
    <property type="match status" value="1"/>
</dbReference>
<keyword evidence="5 6" id="KW-0472">Membrane</keyword>
<dbReference type="PROSITE" id="PS50156">
    <property type="entry name" value="SSD"/>
    <property type="match status" value="2"/>
</dbReference>
<feature type="transmembrane region" description="Helical" evidence="6">
    <location>
        <begin position="45"/>
        <end position="72"/>
    </location>
</feature>
<organism evidence="8 9">
    <name type="scientific">Pyrococcus horikoshii (strain ATCC 700860 / DSM 12428 / JCM 9974 / NBRC 100139 / OT-3)</name>
    <dbReference type="NCBI Taxonomy" id="70601"/>
    <lineage>
        <taxon>Archaea</taxon>
        <taxon>Methanobacteriati</taxon>
        <taxon>Methanobacteriota</taxon>
        <taxon>Thermococci</taxon>
        <taxon>Thermococcales</taxon>
        <taxon>Thermococcaceae</taxon>
        <taxon>Pyrococcus</taxon>
    </lineage>
</organism>
<dbReference type="InterPro" id="IPR000731">
    <property type="entry name" value="SSD"/>
</dbReference>
<keyword evidence="3 6" id="KW-0812">Transmembrane</keyword>
<keyword evidence="9" id="KW-1185">Reference proteome</keyword>
<dbReference type="SUPFAM" id="SSF82866">
    <property type="entry name" value="Multidrug efflux transporter AcrB transmembrane domain"/>
    <property type="match status" value="2"/>
</dbReference>
<dbReference type="Gene3D" id="1.20.1640.10">
    <property type="entry name" value="Multidrug efflux transporter AcrB transmembrane domain"/>
    <property type="match status" value="2"/>
</dbReference>
<evidence type="ECO:0000256" key="1">
    <source>
        <dbReference type="ARBA" id="ARBA00004651"/>
    </source>
</evidence>
<evidence type="ECO:0000259" key="7">
    <source>
        <dbReference type="PROSITE" id="PS50156"/>
    </source>
</evidence>
<accession>O58025</accession>
<evidence type="ECO:0000256" key="3">
    <source>
        <dbReference type="ARBA" id="ARBA00022692"/>
    </source>
</evidence>
<evidence type="ECO:0000256" key="5">
    <source>
        <dbReference type="ARBA" id="ARBA00023136"/>
    </source>
</evidence>
<evidence type="ECO:0000256" key="2">
    <source>
        <dbReference type="ARBA" id="ARBA00022475"/>
    </source>
</evidence>
<reference evidence="8 9" key="1">
    <citation type="journal article" date="1998" name="DNA Res.">
        <title>Complete sequence and gene organization of the genome of a hyper-thermophilic archaebacterium, Pyrococcus horikoshii OT3.</title>
        <authorList>
            <person name="Kawarabayasi Y."/>
            <person name="Sawada M."/>
            <person name="Horikawa H."/>
            <person name="Haikawa Y."/>
            <person name="Hino Y."/>
            <person name="Yamamoto S."/>
            <person name="Sekine M."/>
            <person name="Baba S."/>
            <person name="Kosugi H."/>
            <person name="Hosoyama A."/>
            <person name="Nagai Y."/>
            <person name="Sakai M."/>
            <person name="Ogura K."/>
            <person name="Otuka R."/>
            <person name="Nakazawa H."/>
            <person name="Takamiya M."/>
            <person name="Ohfuku Y."/>
            <person name="Funahashi T."/>
            <person name="Tanaka T."/>
            <person name="Kudoh Y."/>
            <person name="Yamazaki J."/>
            <person name="Kushida N."/>
            <person name="Oguchi A."/>
            <person name="Aoki K."/>
            <person name="Nakamura Y."/>
            <person name="Robb T.F."/>
            <person name="Horikoshi K."/>
            <person name="Masuchi Y."/>
            <person name="Shizuya H."/>
            <person name="Kikuchi H."/>
        </authorList>
    </citation>
    <scope>NUCLEOTIDE SEQUENCE [LARGE SCALE GENOMIC DNA]</scope>
    <source>
        <strain evidence="9">ATCC 700860 / DSM 12428 / JCM 9974 / NBRC 100139 / OT-3</strain>
    </source>
</reference>
<dbReference type="NCBIfam" id="TIGR00921">
    <property type="entry name" value="2A067"/>
    <property type="match status" value="1"/>
</dbReference>
<keyword evidence="4 6" id="KW-1133">Transmembrane helix</keyword>
<dbReference type="STRING" id="70601.gene:9377203"/>
<feature type="transmembrane region" description="Helical" evidence="6">
    <location>
        <begin position="754"/>
        <end position="774"/>
    </location>
</feature>
<proteinExistence type="predicted"/>
<dbReference type="InterPro" id="IPR004869">
    <property type="entry name" value="MMPL_dom"/>
</dbReference>
<comment type="subcellular location">
    <subcellularLocation>
        <location evidence="1">Cell membrane</location>
        <topology evidence="1">Multi-pass membrane protein</topology>
    </subcellularLocation>
</comment>
<dbReference type="InterPro" id="IPR009050">
    <property type="entry name" value="Globin-like_sf"/>
</dbReference>
<dbReference type="eggNOG" id="arCOG02174">
    <property type="taxonomic scope" value="Archaea"/>
</dbReference>
<feature type="domain" description="SSD" evidence="7">
    <location>
        <begin position="648"/>
        <end position="776"/>
    </location>
</feature>
<dbReference type="GO" id="GO:0005886">
    <property type="term" value="C:plasma membrane"/>
    <property type="evidence" value="ECO:0007669"/>
    <property type="project" value="UniProtKB-SubCell"/>
</dbReference>
<dbReference type="EnsemblBacteria" id="BAA29359">
    <property type="protein sequence ID" value="BAA29359"/>
    <property type="gene ID" value="BAA29359"/>
</dbReference>